<dbReference type="RefSeq" id="WP_347691102.1">
    <property type="nucleotide sequence ID" value="NZ_JBDPZN010000034.1"/>
</dbReference>
<comment type="caution">
    <text evidence="1">The sequence shown here is derived from an EMBL/GenBank/DDBJ whole genome shotgun (WGS) entry which is preliminary data.</text>
</comment>
<evidence type="ECO:0000313" key="1">
    <source>
        <dbReference type="EMBL" id="MEO3684726.1"/>
    </source>
</evidence>
<dbReference type="EMBL" id="JBDPZN010000034">
    <property type="protein sequence ID" value="MEO3684726.1"/>
    <property type="molecule type" value="Genomic_DNA"/>
</dbReference>
<organism evidence="1 2">
    <name type="scientific">Shewanella vesiculosa</name>
    <dbReference type="NCBI Taxonomy" id="518738"/>
    <lineage>
        <taxon>Bacteria</taxon>
        <taxon>Pseudomonadati</taxon>
        <taxon>Pseudomonadota</taxon>
        <taxon>Gammaproteobacteria</taxon>
        <taxon>Alteromonadales</taxon>
        <taxon>Shewanellaceae</taxon>
        <taxon>Shewanella</taxon>
    </lineage>
</organism>
<evidence type="ECO:0000313" key="2">
    <source>
        <dbReference type="Proteomes" id="UP001477278"/>
    </source>
</evidence>
<reference evidence="1 2" key="1">
    <citation type="submission" date="2024-05" db="EMBL/GenBank/DDBJ databases">
        <title>Genome sequencing of Marine Estuary Bacteria, Shewanella vesiculosa and S. baltica, and Pseudomonas syringae.</title>
        <authorList>
            <person name="Gurung A."/>
            <person name="Maclea K.S."/>
        </authorList>
    </citation>
    <scope>NUCLEOTIDE SEQUENCE [LARGE SCALE GENOMIC DNA]</scope>
    <source>
        <strain evidence="1 2">1A</strain>
    </source>
</reference>
<sequence>MTKSDAISKLLASFQDEPQVITPKGRTYEDYVEERKKDLLGYVIEPENVFVASACFPEYYLEMYQSNNVWAIAKWEDNWLLTLEAENEFALAFGENKNNLMMLGFSSSDALAEWLG</sequence>
<dbReference type="Proteomes" id="UP001477278">
    <property type="component" value="Unassembled WGS sequence"/>
</dbReference>
<keyword evidence="2" id="KW-1185">Reference proteome</keyword>
<name>A0ABV0FV67_9GAMM</name>
<proteinExistence type="predicted"/>
<accession>A0ABV0FV67</accession>
<protein>
    <recommendedName>
        <fullName evidence="3">SMI1/KNR4 family protein</fullName>
    </recommendedName>
</protein>
<gene>
    <name evidence="1" type="ORF">ABHN84_20930</name>
</gene>
<evidence type="ECO:0008006" key="3">
    <source>
        <dbReference type="Google" id="ProtNLM"/>
    </source>
</evidence>